<name>A0A4Q8L2S1_9STRE</name>
<dbReference type="GO" id="GO:0016818">
    <property type="term" value="F:hydrolase activity, acting on acid anhydrides, in phosphorus-containing anhydrides"/>
    <property type="evidence" value="ECO:0007669"/>
    <property type="project" value="TreeGrafter"/>
</dbReference>
<dbReference type="AlphaFoldDB" id="A0A4Q8L2S1"/>
<dbReference type="SUPFAM" id="SSF55811">
    <property type="entry name" value="Nudix"/>
    <property type="match status" value="1"/>
</dbReference>
<reference evidence="7 8" key="1">
    <citation type="submission" date="2019-02" db="EMBL/GenBank/DDBJ databases">
        <title>First genome of the species Streptococcus parasuis.</title>
        <authorList>
            <person name="Stevens M.J.A."/>
            <person name="Stephan R."/>
        </authorList>
    </citation>
    <scope>NUCLEOTIDE SEQUENCE [LARGE SCALE GENOMIC DNA]</scope>
    <source>
        <strain evidence="7 8">4253</strain>
    </source>
</reference>
<dbReference type="PANTHER" id="PTHR43758:SF2">
    <property type="entry name" value="OXIDIZED PURINE NUCLEOSIDE TRIPHOSPHATE HYDROLASE"/>
    <property type="match status" value="1"/>
</dbReference>
<organism evidence="7 8">
    <name type="scientific">Streptococcus parasuis</name>
    <dbReference type="NCBI Taxonomy" id="1501662"/>
    <lineage>
        <taxon>Bacteria</taxon>
        <taxon>Bacillati</taxon>
        <taxon>Bacillota</taxon>
        <taxon>Bacilli</taxon>
        <taxon>Lactobacillales</taxon>
        <taxon>Streptococcaceae</taxon>
        <taxon>Streptococcus</taxon>
    </lineage>
</organism>
<comment type="caution">
    <text evidence="7">The sequence shown here is derived from an EMBL/GenBank/DDBJ whole genome shotgun (WGS) entry which is preliminary data.</text>
</comment>
<feature type="domain" description="Nudix hydrolase" evidence="6">
    <location>
        <begin position="6"/>
        <end position="132"/>
    </location>
</feature>
<dbReference type="GO" id="GO:0005737">
    <property type="term" value="C:cytoplasm"/>
    <property type="evidence" value="ECO:0007669"/>
    <property type="project" value="TreeGrafter"/>
</dbReference>
<dbReference type="InterPro" id="IPR020476">
    <property type="entry name" value="Nudix_hydrolase"/>
</dbReference>
<gene>
    <name evidence="7" type="ORF">EXW74_03765</name>
</gene>
<keyword evidence="4" id="KW-0378">Hydrolase</keyword>
<dbReference type="CDD" id="cd18875">
    <property type="entry name" value="NUDIX_Hydrolase"/>
    <property type="match status" value="1"/>
</dbReference>
<evidence type="ECO:0000256" key="2">
    <source>
        <dbReference type="ARBA" id="ARBA00005582"/>
    </source>
</evidence>
<evidence type="ECO:0000313" key="7">
    <source>
        <dbReference type="EMBL" id="TAA13879.1"/>
    </source>
</evidence>
<sequence>MSRKQLLTLTNMCMIEDQDENVVVQIRDPKRYRWSGAAFPGGHIEEGENFSDSVIREVFEETGLTISNPRLVGTKHWPDKEGHRYIVFLYKATEFSGTIHSTEEGEVRWVKKSELSQLELAYDLLEIVKVMDDPTLSEFFYTKKDQTGEWDRNFR</sequence>
<keyword evidence="5" id="KW-0460">Magnesium</keyword>
<proteinExistence type="inferred from homology"/>
<evidence type="ECO:0000256" key="4">
    <source>
        <dbReference type="ARBA" id="ARBA00022801"/>
    </source>
</evidence>
<evidence type="ECO:0000259" key="6">
    <source>
        <dbReference type="PROSITE" id="PS51462"/>
    </source>
</evidence>
<dbReference type="InterPro" id="IPR015797">
    <property type="entry name" value="NUDIX_hydrolase-like_dom_sf"/>
</dbReference>
<accession>A0A4Q8L2S1</accession>
<comment type="similarity">
    <text evidence="2">Belongs to the Nudix hydrolase family.</text>
</comment>
<dbReference type="PROSITE" id="PS51462">
    <property type="entry name" value="NUDIX"/>
    <property type="match status" value="1"/>
</dbReference>
<dbReference type="Pfam" id="PF00293">
    <property type="entry name" value="NUDIX"/>
    <property type="match status" value="1"/>
</dbReference>
<evidence type="ECO:0000313" key="8">
    <source>
        <dbReference type="Proteomes" id="UP000291525"/>
    </source>
</evidence>
<dbReference type="PRINTS" id="PR00502">
    <property type="entry name" value="NUDIXFAMILY"/>
</dbReference>
<dbReference type="OrthoDB" id="9008185at2"/>
<dbReference type="Proteomes" id="UP000291525">
    <property type="component" value="Unassembled WGS sequence"/>
</dbReference>
<dbReference type="RefSeq" id="WP_130554780.1">
    <property type="nucleotide sequence ID" value="NZ_SHGT01000015.1"/>
</dbReference>
<keyword evidence="3" id="KW-0479">Metal-binding</keyword>
<protein>
    <submittedName>
        <fullName evidence="7">8-oxo-dGTP diphosphatase</fullName>
    </submittedName>
</protein>
<evidence type="ECO:0000256" key="5">
    <source>
        <dbReference type="ARBA" id="ARBA00022842"/>
    </source>
</evidence>
<dbReference type="GO" id="GO:0046872">
    <property type="term" value="F:metal ion binding"/>
    <property type="evidence" value="ECO:0007669"/>
    <property type="project" value="UniProtKB-KW"/>
</dbReference>
<comment type="cofactor">
    <cofactor evidence="1">
        <name>Mg(2+)</name>
        <dbReference type="ChEBI" id="CHEBI:18420"/>
    </cofactor>
</comment>
<dbReference type="PANTHER" id="PTHR43758">
    <property type="entry name" value="7,8-DIHYDRO-8-OXOGUANINE TRIPHOSPHATASE"/>
    <property type="match status" value="1"/>
</dbReference>
<dbReference type="EMBL" id="SHGT01000015">
    <property type="protein sequence ID" value="TAA13879.1"/>
    <property type="molecule type" value="Genomic_DNA"/>
</dbReference>
<evidence type="ECO:0000256" key="1">
    <source>
        <dbReference type="ARBA" id="ARBA00001946"/>
    </source>
</evidence>
<dbReference type="InterPro" id="IPR000086">
    <property type="entry name" value="NUDIX_hydrolase_dom"/>
</dbReference>
<evidence type="ECO:0000256" key="3">
    <source>
        <dbReference type="ARBA" id="ARBA00022723"/>
    </source>
</evidence>
<dbReference type="Gene3D" id="3.90.79.10">
    <property type="entry name" value="Nucleoside Triphosphate Pyrophosphohydrolase"/>
    <property type="match status" value="1"/>
</dbReference>